<dbReference type="Proteomes" id="UP000623681">
    <property type="component" value="Unassembled WGS sequence"/>
</dbReference>
<keyword evidence="3 5" id="KW-0418">Kinase</keyword>
<evidence type="ECO:0000256" key="3">
    <source>
        <dbReference type="ARBA" id="ARBA00022777"/>
    </source>
</evidence>
<protein>
    <submittedName>
        <fullName evidence="5">Sugar kinase</fullName>
    </submittedName>
</protein>
<feature type="domain" description="Carbohydrate kinase PfkB" evidence="4">
    <location>
        <begin position="2"/>
        <end position="311"/>
    </location>
</feature>
<dbReference type="PANTHER" id="PTHR43320">
    <property type="entry name" value="SUGAR KINASE"/>
    <property type="match status" value="1"/>
</dbReference>
<keyword evidence="2" id="KW-0808">Transferase</keyword>
<gene>
    <name evidence="5" type="ORF">JK634_18300</name>
</gene>
<dbReference type="InterPro" id="IPR011611">
    <property type="entry name" value="PfkB_dom"/>
</dbReference>
<dbReference type="PANTHER" id="PTHR43320:SF2">
    <property type="entry name" value="2-DEHYDRO-3-DEOXYGLUCONOKINASE_2-DEHYDRO-3-DEOXYGALACTONOKINASE"/>
    <property type="match status" value="1"/>
</dbReference>
<sequence length="333" mass="37753">MERFLAFGEVLIRYTNKDNNIYSNGNLVEYFYGGSEANIAATLSGLGVETSILSAIPKNNMCDDIVRHFKGLGVNTKYILRSGEKMGFYFTERGTGVRGDSVIYDRKNSAFSKLTVEEIDPQEVLKDITWFHFSGITAAVSEGVREILKKLVLKAKDNKITISMDLNYRSKMWEIKEAKDFLSEIAPYVDICFGIEPIKGSDDDYDLFNRDEASAQDIEDRMKLLKDRYKFKYIFHTERKNDSENSNSYKAYAYSDKLYESKTLKTNMIERVGSGDAFVSGIIYGLINNYSLKETIDFGVASATLKCTIKGDHMIVSESSIKEIGNMKIAINR</sequence>
<comment type="similarity">
    <text evidence="1">Belongs to the carbohydrate kinase PfkB family.</text>
</comment>
<evidence type="ECO:0000313" key="6">
    <source>
        <dbReference type="Proteomes" id="UP000623681"/>
    </source>
</evidence>
<reference evidence="5" key="1">
    <citation type="submission" date="2021-01" db="EMBL/GenBank/DDBJ databases">
        <title>Genome public.</title>
        <authorList>
            <person name="Liu C."/>
            <person name="Sun Q."/>
        </authorList>
    </citation>
    <scope>NUCLEOTIDE SEQUENCE</scope>
    <source>
        <strain evidence="5">YIM B02565</strain>
    </source>
</reference>
<evidence type="ECO:0000259" key="4">
    <source>
        <dbReference type="Pfam" id="PF00294"/>
    </source>
</evidence>
<evidence type="ECO:0000313" key="5">
    <source>
        <dbReference type="EMBL" id="MBL4933737.1"/>
    </source>
</evidence>
<evidence type="ECO:0000256" key="2">
    <source>
        <dbReference type="ARBA" id="ARBA00022679"/>
    </source>
</evidence>
<keyword evidence="6" id="KW-1185">Reference proteome</keyword>
<dbReference type="RefSeq" id="WP_202769172.1">
    <property type="nucleotide sequence ID" value="NZ_JAESWA010000027.1"/>
</dbReference>
<dbReference type="InterPro" id="IPR052700">
    <property type="entry name" value="Carb_kinase_PfkB-like"/>
</dbReference>
<accession>A0A937FJN2</accession>
<dbReference type="Gene3D" id="3.40.1190.20">
    <property type="match status" value="1"/>
</dbReference>
<dbReference type="EMBL" id="JAESWA010000027">
    <property type="protein sequence ID" value="MBL4933737.1"/>
    <property type="molecule type" value="Genomic_DNA"/>
</dbReference>
<dbReference type="GO" id="GO:0016301">
    <property type="term" value="F:kinase activity"/>
    <property type="evidence" value="ECO:0007669"/>
    <property type="project" value="UniProtKB-KW"/>
</dbReference>
<organism evidence="5 6">
    <name type="scientific">Clostridium paridis</name>
    <dbReference type="NCBI Taxonomy" id="2803863"/>
    <lineage>
        <taxon>Bacteria</taxon>
        <taxon>Bacillati</taxon>
        <taxon>Bacillota</taxon>
        <taxon>Clostridia</taxon>
        <taxon>Eubacteriales</taxon>
        <taxon>Clostridiaceae</taxon>
        <taxon>Clostridium</taxon>
    </lineage>
</organism>
<name>A0A937FJN2_9CLOT</name>
<dbReference type="SUPFAM" id="SSF53613">
    <property type="entry name" value="Ribokinase-like"/>
    <property type="match status" value="1"/>
</dbReference>
<dbReference type="InterPro" id="IPR029056">
    <property type="entry name" value="Ribokinase-like"/>
</dbReference>
<dbReference type="Pfam" id="PF00294">
    <property type="entry name" value="PfkB"/>
    <property type="match status" value="1"/>
</dbReference>
<evidence type="ECO:0000256" key="1">
    <source>
        <dbReference type="ARBA" id="ARBA00010688"/>
    </source>
</evidence>
<comment type="caution">
    <text evidence="5">The sequence shown here is derived from an EMBL/GenBank/DDBJ whole genome shotgun (WGS) entry which is preliminary data.</text>
</comment>
<dbReference type="CDD" id="cd01166">
    <property type="entry name" value="KdgK"/>
    <property type="match status" value="1"/>
</dbReference>
<proteinExistence type="inferred from homology"/>
<dbReference type="AlphaFoldDB" id="A0A937FJN2"/>